<protein>
    <recommendedName>
        <fullName evidence="9">Protein ORM1</fullName>
    </recommendedName>
</protein>
<dbReference type="Pfam" id="PF04061">
    <property type="entry name" value="ORMDL"/>
    <property type="match status" value="1"/>
</dbReference>
<evidence type="ECO:0000256" key="1">
    <source>
        <dbReference type="ARBA" id="ARBA00004141"/>
    </source>
</evidence>
<evidence type="ECO:0000313" key="8">
    <source>
        <dbReference type="Proteomes" id="UP000281468"/>
    </source>
</evidence>
<comment type="caution">
    <text evidence="7">The sequence shown here is derived from an EMBL/GenBank/DDBJ whole genome shotgun (WGS) entry which is preliminary data.</text>
</comment>
<feature type="transmembrane region" description="Helical" evidence="6">
    <location>
        <begin position="278"/>
        <end position="296"/>
    </location>
</feature>
<name>A0A3M7HWE6_HORWE</name>
<keyword evidence="2 6" id="KW-0812">Transmembrane</keyword>
<evidence type="ECO:0000256" key="4">
    <source>
        <dbReference type="ARBA" id="ARBA00023136"/>
    </source>
</evidence>
<proteinExistence type="predicted"/>
<evidence type="ECO:0000256" key="5">
    <source>
        <dbReference type="SAM" id="MobiDB-lite"/>
    </source>
</evidence>
<feature type="transmembrane region" description="Helical" evidence="6">
    <location>
        <begin position="179"/>
        <end position="195"/>
    </location>
</feature>
<dbReference type="InterPro" id="IPR007203">
    <property type="entry name" value="ORMDL"/>
</dbReference>
<dbReference type="EMBL" id="QWIQ01000011">
    <property type="protein sequence ID" value="RMZ17456.1"/>
    <property type="molecule type" value="Genomic_DNA"/>
</dbReference>
<feature type="transmembrane region" description="Helical" evidence="6">
    <location>
        <begin position="207"/>
        <end position="225"/>
    </location>
</feature>
<feature type="region of interest" description="Disordered" evidence="5">
    <location>
        <begin position="102"/>
        <end position="163"/>
    </location>
</feature>
<accession>A0A3M7HWE6</accession>
<reference evidence="7 8" key="1">
    <citation type="journal article" date="2018" name="BMC Genomics">
        <title>Genomic evidence for intraspecific hybridization in a clonal and extremely halotolerant yeast.</title>
        <authorList>
            <person name="Gostincar C."/>
            <person name="Stajich J.E."/>
            <person name="Zupancic J."/>
            <person name="Zalar P."/>
            <person name="Gunde-Cimerman N."/>
        </authorList>
    </citation>
    <scope>NUCLEOTIDE SEQUENCE [LARGE SCALE GENOMIC DNA]</scope>
    <source>
        <strain evidence="7 8">EXF-171</strain>
    </source>
</reference>
<feature type="region of interest" description="Disordered" evidence="5">
    <location>
        <begin position="51"/>
        <end position="87"/>
    </location>
</feature>
<evidence type="ECO:0000313" key="7">
    <source>
        <dbReference type="EMBL" id="RMZ17456.1"/>
    </source>
</evidence>
<evidence type="ECO:0000256" key="6">
    <source>
        <dbReference type="SAM" id="Phobius"/>
    </source>
</evidence>
<sequence>LPLTPRPHHRSTRDRCTLLATTITPIPVANLALTAVNPVRLLRRALPSSLYPSAKSSTTASTTPTRQHSSSTSAISDTSSPSNTAKLSSTAVLHNRAGLTFAEPVNSPARPRTLTVDGREGSPPLCVQSAERKMGIDKDKRRRRRSSSLMYQEPPESLEQQSDQATMPNLNAQWVNAKGAWMIHIILILLLKILYDILPSISQETSWTLVNVTYMFGSYLMFHYVRGVPFEFNAGAYDNLNMWEQIDNGDQYTPAKKFLLAVPICLFLVSTHYTHYDLMYFMVNFLATLAVVVPKLPALHRMRFAFFNPEPDESEEQHRR</sequence>
<evidence type="ECO:0008006" key="9">
    <source>
        <dbReference type="Google" id="ProtNLM"/>
    </source>
</evidence>
<feature type="compositionally biased region" description="Low complexity" evidence="5">
    <location>
        <begin position="52"/>
        <end position="84"/>
    </location>
</feature>
<dbReference type="GO" id="GO:0005789">
    <property type="term" value="C:endoplasmic reticulum membrane"/>
    <property type="evidence" value="ECO:0007669"/>
    <property type="project" value="InterPro"/>
</dbReference>
<dbReference type="AlphaFoldDB" id="A0A3M7HWE6"/>
<evidence type="ECO:0000256" key="2">
    <source>
        <dbReference type="ARBA" id="ARBA00022692"/>
    </source>
</evidence>
<keyword evidence="3 6" id="KW-1133">Transmembrane helix</keyword>
<comment type="subcellular location">
    <subcellularLocation>
        <location evidence="1">Membrane</location>
        <topology evidence="1">Multi-pass membrane protein</topology>
    </subcellularLocation>
</comment>
<dbReference type="Proteomes" id="UP000281468">
    <property type="component" value="Unassembled WGS sequence"/>
</dbReference>
<keyword evidence="4 6" id="KW-0472">Membrane</keyword>
<gene>
    <name evidence="7" type="ORF">D0862_00822</name>
</gene>
<organism evidence="7 8">
    <name type="scientific">Hortaea werneckii</name>
    <name type="common">Black yeast</name>
    <name type="synonym">Cladosporium werneckii</name>
    <dbReference type="NCBI Taxonomy" id="91943"/>
    <lineage>
        <taxon>Eukaryota</taxon>
        <taxon>Fungi</taxon>
        <taxon>Dikarya</taxon>
        <taxon>Ascomycota</taxon>
        <taxon>Pezizomycotina</taxon>
        <taxon>Dothideomycetes</taxon>
        <taxon>Dothideomycetidae</taxon>
        <taxon>Mycosphaerellales</taxon>
        <taxon>Teratosphaeriaceae</taxon>
        <taxon>Hortaea</taxon>
    </lineage>
</organism>
<feature type="non-terminal residue" evidence="7">
    <location>
        <position position="1"/>
    </location>
</feature>
<dbReference type="VEuPathDB" id="FungiDB:BTJ68_11716"/>
<evidence type="ECO:0000256" key="3">
    <source>
        <dbReference type="ARBA" id="ARBA00022989"/>
    </source>
</evidence>
<feature type="compositionally biased region" description="Basic and acidic residues" evidence="5">
    <location>
        <begin position="130"/>
        <end position="139"/>
    </location>
</feature>
<dbReference type="PANTHER" id="PTHR12665">
    <property type="entry name" value="ORMDL PROTEINS"/>
    <property type="match status" value="1"/>
</dbReference>